<name>A0A0L7RGR4_9HYME</name>
<evidence type="ECO:0000313" key="1">
    <source>
        <dbReference type="EMBL" id="KOC70018.1"/>
    </source>
</evidence>
<dbReference type="Proteomes" id="UP000053825">
    <property type="component" value="Unassembled WGS sequence"/>
</dbReference>
<evidence type="ECO:0000313" key="2">
    <source>
        <dbReference type="Proteomes" id="UP000053825"/>
    </source>
</evidence>
<gene>
    <name evidence="1" type="ORF">WH47_08279</name>
</gene>
<sequence length="75" mass="8920">MKMSWENLRSQTDRIPKNYSRICKIEIRGKCEFLKLIRKFDGVNIIYVFNSTKNDKDENSGKKLPVQDYCDSITR</sequence>
<dbReference type="AlphaFoldDB" id="A0A0L7RGR4"/>
<organism evidence="1 2">
    <name type="scientific">Habropoda laboriosa</name>
    <dbReference type="NCBI Taxonomy" id="597456"/>
    <lineage>
        <taxon>Eukaryota</taxon>
        <taxon>Metazoa</taxon>
        <taxon>Ecdysozoa</taxon>
        <taxon>Arthropoda</taxon>
        <taxon>Hexapoda</taxon>
        <taxon>Insecta</taxon>
        <taxon>Pterygota</taxon>
        <taxon>Neoptera</taxon>
        <taxon>Endopterygota</taxon>
        <taxon>Hymenoptera</taxon>
        <taxon>Apocrita</taxon>
        <taxon>Aculeata</taxon>
        <taxon>Apoidea</taxon>
        <taxon>Anthophila</taxon>
        <taxon>Apidae</taxon>
        <taxon>Habropoda</taxon>
    </lineage>
</organism>
<reference evidence="1 2" key="1">
    <citation type="submission" date="2015-07" db="EMBL/GenBank/DDBJ databases">
        <title>The genome of Habropoda laboriosa.</title>
        <authorList>
            <person name="Pan H."/>
            <person name="Kapheim K."/>
        </authorList>
    </citation>
    <scope>NUCLEOTIDE SEQUENCE [LARGE SCALE GENOMIC DNA]</scope>
    <source>
        <strain evidence="1">0110345459</strain>
    </source>
</reference>
<proteinExistence type="predicted"/>
<accession>A0A0L7RGR4</accession>
<dbReference type="EMBL" id="KQ414596">
    <property type="protein sequence ID" value="KOC70018.1"/>
    <property type="molecule type" value="Genomic_DNA"/>
</dbReference>
<protein>
    <submittedName>
        <fullName evidence="1">Uncharacterized protein</fullName>
    </submittedName>
</protein>
<keyword evidence="2" id="KW-1185">Reference proteome</keyword>